<organism evidence="1 2">
    <name type="scientific">Candidatus Yanofskybacteria bacterium RIFOXYD1_FULL_42_10</name>
    <dbReference type="NCBI Taxonomy" id="1802718"/>
    <lineage>
        <taxon>Bacteria</taxon>
        <taxon>Candidatus Yanofskyibacteriota</taxon>
    </lineage>
</organism>
<name>A0A1F8HV17_9BACT</name>
<evidence type="ECO:0000313" key="2">
    <source>
        <dbReference type="Proteomes" id="UP000178043"/>
    </source>
</evidence>
<comment type="caution">
    <text evidence="1">The sequence shown here is derived from an EMBL/GenBank/DDBJ whole genome shotgun (WGS) entry which is preliminary data.</text>
</comment>
<dbReference type="Proteomes" id="UP000178043">
    <property type="component" value="Unassembled WGS sequence"/>
</dbReference>
<dbReference type="EMBL" id="MGLG01000036">
    <property type="protein sequence ID" value="OGN40968.1"/>
    <property type="molecule type" value="Genomic_DNA"/>
</dbReference>
<accession>A0A1F8HV17</accession>
<evidence type="ECO:0000313" key="1">
    <source>
        <dbReference type="EMBL" id="OGN40968.1"/>
    </source>
</evidence>
<sequence>MTLGEILSFVLKMPLKSKNKTGKKMKADKEAYLLPMARPQKIALVVSLSKSPVNNGSIRLMMAKAMTAPTEKSM</sequence>
<proteinExistence type="predicted"/>
<dbReference type="AlphaFoldDB" id="A0A1F8HV17"/>
<gene>
    <name evidence="1" type="ORF">A2606_02320</name>
</gene>
<protein>
    <submittedName>
        <fullName evidence="1">Uncharacterized protein</fullName>
    </submittedName>
</protein>
<reference evidence="1 2" key="1">
    <citation type="journal article" date="2016" name="Nat. Commun.">
        <title>Thousands of microbial genomes shed light on interconnected biogeochemical processes in an aquifer system.</title>
        <authorList>
            <person name="Anantharaman K."/>
            <person name="Brown C.T."/>
            <person name="Hug L.A."/>
            <person name="Sharon I."/>
            <person name="Castelle C.J."/>
            <person name="Probst A.J."/>
            <person name="Thomas B.C."/>
            <person name="Singh A."/>
            <person name="Wilkins M.J."/>
            <person name="Karaoz U."/>
            <person name="Brodie E.L."/>
            <person name="Williams K.H."/>
            <person name="Hubbard S.S."/>
            <person name="Banfield J.F."/>
        </authorList>
    </citation>
    <scope>NUCLEOTIDE SEQUENCE [LARGE SCALE GENOMIC DNA]</scope>
</reference>